<dbReference type="SUPFAM" id="SSF53335">
    <property type="entry name" value="S-adenosyl-L-methionine-dependent methyltransferases"/>
    <property type="match status" value="1"/>
</dbReference>
<feature type="binding site" evidence="6">
    <location>
        <position position="78"/>
    </location>
    <ligand>
        <name>S-adenosyl-L-methionine</name>
        <dbReference type="ChEBI" id="CHEBI:59789"/>
    </ligand>
</feature>
<evidence type="ECO:0000256" key="1">
    <source>
        <dbReference type="ARBA" id="ARBA00001541"/>
    </source>
</evidence>
<evidence type="ECO:0000256" key="2">
    <source>
        <dbReference type="ARBA" id="ARBA00022603"/>
    </source>
</evidence>
<dbReference type="Gene3D" id="1.10.155.10">
    <property type="entry name" value="Chemotaxis receptor methyltransferase CheR, N-terminal domain"/>
    <property type="match status" value="1"/>
</dbReference>
<evidence type="ECO:0000256" key="4">
    <source>
        <dbReference type="ARBA" id="ARBA00022691"/>
    </source>
</evidence>
<keyword evidence="9" id="KW-1185">Reference proteome</keyword>
<keyword evidence="3 5" id="KW-0808">Transferase</keyword>
<evidence type="ECO:0000259" key="7">
    <source>
        <dbReference type="PROSITE" id="PS50123"/>
    </source>
</evidence>
<dbReference type="PANTHER" id="PTHR24422">
    <property type="entry name" value="CHEMOTAXIS PROTEIN METHYLTRANSFERASE"/>
    <property type="match status" value="1"/>
</dbReference>
<feature type="binding site" evidence="6">
    <location>
        <position position="118"/>
    </location>
    <ligand>
        <name>S-adenosyl-L-methionine</name>
        <dbReference type="ChEBI" id="CHEBI:59789"/>
    </ligand>
</feature>
<protein>
    <recommendedName>
        <fullName evidence="5">Chemotaxis protein methyltransferase</fullName>
        <ecNumber evidence="5">2.1.1.80</ecNumber>
    </recommendedName>
</protein>
<dbReference type="Gene3D" id="3.40.50.150">
    <property type="entry name" value="Vaccinia Virus protein VP39"/>
    <property type="match status" value="1"/>
</dbReference>
<dbReference type="PRINTS" id="PR00996">
    <property type="entry name" value="CHERMTFRASE"/>
</dbReference>
<accession>A0A1Z4VQT6</accession>
<dbReference type="GO" id="GO:0032259">
    <property type="term" value="P:methylation"/>
    <property type="evidence" value="ECO:0007669"/>
    <property type="project" value="UniProtKB-KW"/>
</dbReference>
<gene>
    <name evidence="8" type="ORF">FOKN1_1449</name>
</gene>
<feature type="binding site" evidence="6">
    <location>
        <position position="146"/>
    </location>
    <ligand>
        <name>S-adenosyl-L-methionine</name>
        <dbReference type="ChEBI" id="CHEBI:59789"/>
    </ligand>
</feature>
<dbReference type="InterPro" id="IPR000780">
    <property type="entry name" value="CheR_MeTrfase"/>
</dbReference>
<feature type="binding site" evidence="6">
    <location>
        <position position="82"/>
    </location>
    <ligand>
        <name>S-adenosyl-L-methionine</name>
        <dbReference type="ChEBI" id="CHEBI:59789"/>
    </ligand>
</feature>
<dbReference type="InterPro" id="IPR050903">
    <property type="entry name" value="Bact_Chemotaxis_MeTrfase"/>
</dbReference>
<dbReference type="InterPro" id="IPR022642">
    <property type="entry name" value="CheR_C"/>
</dbReference>
<evidence type="ECO:0000313" key="8">
    <source>
        <dbReference type="EMBL" id="BAZ93845.1"/>
    </source>
</evidence>
<comment type="catalytic activity">
    <reaction evidence="1 5">
        <text>L-glutamyl-[protein] + S-adenosyl-L-methionine = [protein]-L-glutamate 5-O-methyl ester + S-adenosyl-L-homocysteine</text>
        <dbReference type="Rhea" id="RHEA:24452"/>
        <dbReference type="Rhea" id="RHEA-COMP:10208"/>
        <dbReference type="Rhea" id="RHEA-COMP:10311"/>
        <dbReference type="ChEBI" id="CHEBI:29973"/>
        <dbReference type="ChEBI" id="CHEBI:57856"/>
        <dbReference type="ChEBI" id="CHEBI:59789"/>
        <dbReference type="ChEBI" id="CHEBI:82795"/>
        <dbReference type="EC" id="2.1.1.80"/>
    </reaction>
</comment>
<feature type="binding site" evidence="6">
    <location>
        <begin position="201"/>
        <end position="202"/>
    </location>
    <ligand>
        <name>S-adenosyl-L-methionine</name>
        <dbReference type="ChEBI" id="CHEBI:59789"/>
    </ligand>
</feature>
<dbReference type="SUPFAM" id="SSF47757">
    <property type="entry name" value="Chemotaxis receptor methyltransferase CheR, N-terminal domain"/>
    <property type="match status" value="1"/>
</dbReference>
<dbReference type="InterPro" id="IPR026024">
    <property type="entry name" value="Chemotaxis_MeTrfase_CheR"/>
</dbReference>
<dbReference type="CDD" id="cd02440">
    <property type="entry name" value="AdoMet_MTases"/>
    <property type="match status" value="1"/>
</dbReference>
<dbReference type="InterPro" id="IPR036804">
    <property type="entry name" value="CheR_N_sf"/>
</dbReference>
<dbReference type="PANTHER" id="PTHR24422:SF21">
    <property type="entry name" value="CHEMOTAXIS PROTEIN METHYLTRANSFERASE 1"/>
    <property type="match status" value="1"/>
</dbReference>
<dbReference type="AlphaFoldDB" id="A0A1Z4VQT6"/>
<feature type="binding site" evidence="6">
    <location>
        <begin position="218"/>
        <end position="219"/>
    </location>
    <ligand>
        <name>S-adenosyl-L-methionine</name>
        <dbReference type="ChEBI" id="CHEBI:59789"/>
    </ligand>
</feature>
<dbReference type="PROSITE" id="PS50123">
    <property type="entry name" value="CHER"/>
    <property type="match status" value="1"/>
</dbReference>
<evidence type="ECO:0000256" key="3">
    <source>
        <dbReference type="ARBA" id="ARBA00022679"/>
    </source>
</evidence>
<organism evidence="8 9">
    <name type="scientific">Thiohalobacter thiocyanaticus</name>
    <dbReference type="NCBI Taxonomy" id="585455"/>
    <lineage>
        <taxon>Bacteria</taxon>
        <taxon>Pseudomonadati</taxon>
        <taxon>Pseudomonadota</taxon>
        <taxon>Gammaproteobacteria</taxon>
        <taxon>Thiohalobacterales</taxon>
        <taxon>Thiohalobacteraceae</taxon>
        <taxon>Thiohalobacter</taxon>
    </lineage>
</organism>
<dbReference type="InterPro" id="IPR029063">
    <property type="entry name" value="SAM-dependent_MTases_sf"/>
</dbReference>
<feature type="binding site" evidence="6">
    <location>
        <position position="76"/>
    </location>
    <ligand>
        <name>S-adenosyl-L-methionine</name>
        <dbReference type="ChEBI" id="CHEBI:59789"/>
    </ligand>
</feature>
<keyword evidence="4 5" id="KW-0949">S-adenosyl-L-methionine</keyword>
<comment type="function">
    <text evidence="5">Methylation of the membrane-bound methyl-accepting chemotaxis proteins (MCP) to form gamma-glutamyl methyl ester residues in MCP.</text>
</comment>
<keyword evidence="2 5" id="KW-0489">Methyltransferase</keyword>
<dbReference type="EMBL" id="AP018052">
    <property type="protein sequence ID" value="BAZ93845.1"/>
    <property type="molecule type" value="Genomic_DNA"/>
</dbReference>
<proteinExistence type="predicted"/>
<name>A0A1Z4VQT6_9GAMM</name>
<feature type="domain" description="CheR-type methyltransferase" evidence="7">
    <location>
        <begin position="1"/>
        <end position="277"/>
    </location>
</feature>
<dbReference type="InterPro" id="IPR022641">
    <property type="entry name" value="CheR_N"/>
</dbReference>
<dbReference type="Pfam" id="PF01739">
    <property type="entry name" value="CheR"/>
    <property type="match status" value="1"/>
</dbReference>
<evidence type="ECO:0000256" key="5">
    <source>
        <dbReference type="PIRNR" id="PIRNR000410"/>
    </source>
</evidence>
<evidence type="ECO:0000313" key="9">
    <source>
        <dbReference type="Proteomes" id="UP000218765"/>
    </source>
</evidence>
<dbReference type="EC" id="2.1.1.80" evidence="5"/>
<reference evidence="8 9" key="1">
    <citation type="submission" date="2017-05" db="EMBL/GenBank/DDBJ databases">
        <title>Thiocyanate degradation by Thiohalobacter thiocyanaticus FOKN1.</title>
        <authorList>
            <person name="Oshiki M."/>
            <person name="Fukushima T."/>
            <person name="Kawano S."/>
            <person name="Nakagawa J."/>
        </authorList>
    </citation>
    <scope>NUCLEOTIDE SEQUENCE [LARGE SCALE GENOMIC DNA]</scope>
    <source>
        <strain evidence="8 9">FOKN1</strain>
    </source>
</reference>
<dbReference type="RefSeq" id="WP_231971576.1">
    <property type="nucleotide sequence ID" value="NZ_AP018052.1"/>
</dbReference>
<dbReference type="PIRSF" id="PIRSF000410">
    <property type="entry name" value="CheR"/>
    <property type="match status" value="1"/>
</dbReference>
<dbReference type="GO" id="GO:0008983">
    <property type="term" value="F:protein-glutamate O-methyltransferase activity"/>
    <property type="evidence" value="ECO:0007669"/>
    <property type="project" value="UniProtKB-EC"/>
</dbReference>
<dbReference type="Proteomes" id="UP000218765">
    <property type="component" value="Chromosome"/>
</dbReference>
<sequence length="286" mass="32537">MNTAKIPSQDFDAFRAFLEESSGIVLGENKHYLVLSRLGRLMREANIDSLGELVEQMRKPFSRGLKEQVIEAMTTNETFWFRDSFPFDILSQTILPDLASRRVRLPRIWSAACSSGQEAYSISMTMQEFMAENPGKLGEAEILGTDIAPTVIQEAQAGRYDGLAVARGLSEERKQKYFTQQGLHWVVKDEIKRRVRFTLANLLQSYNPLGRFDVIFCRNVLIYFSTESKRDMIARMARCLNPGGYLFLGSSESITQHSDAFELVRAPRGSVYKLKEDLERGRLAGR</sequence>
<dbReference type="KEGG" id="ttc:FOKN1_1449"/>
<evidence type="ECO:0000256" key="6">
    <source>
        <dbReference type="PIRSR" id="PIRSR000410-1"/>
    </source>
</evidence>
<dbReference type="Pfam" id="PF03705">
    <property type="entry name" value="CheR_N"/>
    <property type="match status" value="1"/>
</dbReference>
<dbReference type="SMART" id="SM00138">
    <property type="entry name" value="MeTrc"/>
    <property type="match status" value="1"/>
</dbReference>